<dbReference type="RefSeq" id="WP_026990438.1">
    <property type="nucleotide sequence ID" value="NZ_AUGP01000017.1"/>
</dbReference>
<dbReference type="eggNOG" id="ENOG502ZHNJ">
    <property type="taxonomic scope" value="Bacteria"/>
</dbReference>
<dbReference type="EMBL" id="JRLY01000002">
    <property type="protein sequence ID" value="KGO94278.1"/>
    <property type="molecule type" value="Genomic_DNA"/>
</dbReference>
<name>A0A0A2MS56_9FLAO</name>
<dbReference type="Proteomes" id="UP000030111">
    <property type="component" value="Unassembled WGS sequence"/>
</dbReference>
<dbReference type="OrthoDB" id="1446045at2"/>
<protein>
    <submittedName>
        <fullName evidence="1">Uncharacterized protein</fullName>
    </submittedName>
</protein>
<evidence type="ECO:0000313" key="1">
    <source>
        <dbReference type="EMBL" id="KGO94278.1"/>
    </source>
</evidence>
<evidence type="ECO:0000313" key="2">
    <source>
        <dbReference type="Proteomes" id="UP000030111"/>
    </source>
</evidence>
<comment type="caution">
    <text evidence="1">The sequence shown here is derived from an EMBL/GenBank/DDBJ whole genome shotgun (WGS) entry which is preliminary data.</text>
</comment>
<keyword evidence="2" id="KW-1185">Reference proteome</keyword>
<accession>A0A0A2MS56</accession>
<dbReference type="STRING" id="1121898.GCA_000422725_01568"/>
<organism evidence="1 2">
    <name type="scientific">Flavobacterium subsaxonicum WB 4.1-42 = DSM 21790</name>
    <dbReference type="NCBI Taxonomy" id="1121898"/>
    <lineage>
        <taxon>Bacteria</taxon>
        <taxon>Pseudomonadati</taxon>
        <taxon>Bacteroidota</taxon>
        <taxon>Flavobacteriia</taxon>
        <taxon>Flavobacteriales</taxon>
        <taxon>Flavobacteriaceae</taxon>
        <taxon>Flavobacterium</taxon>
    </lineage>
</organism>
<sequence length="200" mass="21903">MEAKVIAQSLANWAAISKQSDKLVEYLSQGDSFIYNLPAYAISSPQIHAYPAIHNSKLVFLLIPSQYDNELYAKQISKYVVVCPVGYPVEGGYGSDRIPAGVAKARITCWDENYTTWVPKQSASTNGIFMAFSISNEDFEVDDVIINLALKANGEEAVPFTADLVVTNKEASKVYYDDFVTAVPPYGASAASNSFYLLSL</sequence>
<proteinExistence type="predicted"/>
<gene>
    <name evidence="1" type="ORF">Q766_04980</name>
</gene>
<reference evidence="1 2" key="1">
    <citation type="submission" date="2013-09" db="EMBL/GenBank/DDBJ databases">
        <authorList>
            <person name="Zeng Z."/>
            <person name="Chen C."/>
        </authorList>
    </citation>
    <scope>NUCLEOTIDE SEQUENCE [LARGE SCALE GENOMIC DNA]</scope>
    <source>
        <strain evidence="1 2">WB 4.1-42</strain>
    </source>
</reference>
<dbReference type="AlphaFoldDB" id="A0A0A2MS56"/>